<dbReference type="EMBL" id="NCVQ01000001">
    <property type="protein sequence ID" value="PWZ53943.1"/>
    <property type="molecule type" value="Genomic_DNA"/>
</dbReference>
<reference evidence="1" key="1">
    <citation type="journal article" date="2018" name="Nat. Genet.">
        <title>Extensive intraspecific gene order and gene structural variations between Mo17 and other maize genomes.</title>
        <authorList>
            <person name="Sun S."/>
            <person name="Zhou Y."/>
            <person name="Chen J."/>
            <person name="Shi J."/>
            <person name="Zhao H."/>
            <person name="Zhao H."/>
            <person name="Song W."/>
            <person name="Zhang M."/>
            <person name="Cui Y."/>
            <person name="Dong X."/>
            <person name="Liu H."/>
            <person name="Ma X."/>
            <person name="Jiao Y."/>
            <person name="Wang B."/>
            <person name="Wei X."/>
            <person name="Stein J.C."/>
            <person name="Glaubitz J.C."/>
            <person name="Lu F."/>
            <person name="Yu G."/>
            <person name="Liang C."/>
            <person name="Fengler K."/>
            <person name="Li B."/>
            <person name="Rafalski A."/>
            <person name="Schnable P.S."/>
            <person name="Ware D.H."/>
            <person name="Buckler E.S."/>
            <person name="Lai J."/>
        </authorList>
    </citation>
    <scope>NUCLEOTIDE SEQUENCE [LARGE SCALE GENOMIC DNA]</scope>
    <source>
        <tissue evidence="1">Seedling</tissue>
    </source>
</reference>
<accession>A0A317Y6D7</accession>
<comment type="caution">
    <text evidence="1">The sequence shown here is derived from an EMBL/GenBank/DDBJ whole genome shotgun (WGS) entry which is preliminary data.</text>
</comment>
<sequence>MPSGSPAPAHLRHRCIASLELAMDVGHSCVLAPTFIPNTVDPAWTRQAATSPWPPAAARLNGRRSFLVVASSAAPTSAPPSLGSRISWPVHNYQPIKLIPMAPSSDLALVARRSQRRCLPARTTCLCSISHGAPLKLAR</sequence>
<proteinExistence type="predicted"/>
<name>A0A317Y6D7_MAIZE</name>
<evidence type="ECO:0000313" key="1">
    <source>
        <dbReference type="EMBL" id="PWZ53943.1"/>
    </source>
</evidence>
<organism evidence="1">
    <name type="scientific">Zea mays</name>
    <name type="common">Maize</name>
    <dbReference type="NCBI Taxonomy" id="4577"/>
    <lineage>
        <taxon>Eukaryota</taxon>
        <taxon>Viridiplantae</taxon>
        <taxon>Streptophyta</taxon>
        <taxon>Embryophyta</taxon>
        <taxon>Tracheophyta</taxon>
        <taxon>Spermatophyta</taxon>
        <taxon>Magnoliopsida</taxon>
        <taxon>Liliopsida</taxon>
        <taxon>Poales</taxon>
        <taxon>Poaceae</taxon>
        <taxon>PACMAD clade</taxon>
        <taxon>Panicoideae</taxon>
        <taxon>Andropogonodae</taxon>
        <taxon>Andropogoneae</taxon>
        <taxon>Tripsacinae</taxon>
        <taxon>Zea</taxon>
    </lineage>
</organism>
<protein>
    <submittedName>
        <fullName evidence="1">Uncharacterized protein</fullName>
    </submittedName>
</protein>
<dbReference type="AlphaFoldDB" id="A0A317Y6D7"/>
<dbReference type="Proteomes" id="UP000251960">
    <property type="component" value="Chromosome 1"/>
</dbReference>
<gene>
    <name evidence="1" type="ORF">Zm00014a_010203</name>
</gene>